<dbReference type="PROSITE" id="PS50969">
    <property type="entry name" value="FCP1"/>
    <property type="match status" value="1"/>
</dbReference>
<dbReference type="InterPro" id="IPR011948">
    <property type="entry name" value="Dullard_phosphatase"/>
</dbReference>
<feature type="domain" description="FCP1 homology" evidence="2">
    <location>
        <begin position="116"/>
        <end position="276"/>
    </location>
</feature>
<dbReference type="FunFam" id="3.40.50.1000:FF:000093">
    <property type="entry name" value="NLI interacting factor-like phosphatase family protein"/>
    <property type="match status" value="1"/>
</dbReference>
<dbReference type="SUPFAM" id="SSF56784">
    <property type="entry name" value="HAD-like"/>
    <property type="match status" value="1"/>
</dbReference>
<feature type="compositionally biased region" description="Polar residues" evidence="1">
    <location>
        <begin position="1"/>
        <end position="18"/>
    </location>
</feature>
<dbReference type="AlphaFoldDB" id="A0A7S1T7G1"/>
<feature type="region of interest" description="Disordered" evidence="1">
    <location>
        <begin position="1"/>
        <end position="30"/>
    </location>
</feature>
<dbReference type="InterPro" id="IPR023214">
    <property type="entry name" value="HAD_sf"/>
</dbReference>
<evidence type="ECO:0000256" key="1">
    <source>
        <dbReference type="SAM" id="MobiDB-lite"/>
    </source>
</evidence>
<proteinExistence type="predicted"/>
<gene>
    <name evidence="3" type="ORF">CCAE0312_LOCUS1313</name>
</gene>
<dbReference type="GO" id="GO:0016791">
    <property type="term" value="F:phosphatase activity"/>
    <property type="evidence" value="ECO:0007669"/>
    <property type="project" value="InterPro"/>
</dbReference>
<feature type="region of interest" description="Disordered" evidence="1">
    <location>
        <begin position="48"/>
        <end position="68"/>
    </location>
</feature>
<name>A0A7S1T7G1_9RHOD</name>
<dbReference type="InterPro" id="IPR004274">
    <property type="entry name" value="FCP1_dom"/>
</dbReference>
<dbReference type="EMBL" id="HBGH01002409">
    <property type="protein sequence ID" value="CAD9226019.1"/>
    <property type="molecule type" value="Transcribed_RNA"/>
</dbReference>
<accession>A0A7S1T7G1</accession>
<evidence type="ECO:0000313" key="3">
    <source>
        <dbReference type="EMBL" id="CAD9226019.1"/>
    </source>
</evidence>
<dbReference type="InterPro" id="IPR050365">
    <property type="entry name" value="TIM50"/>
</dbReference>
<sequence>MGGSFSPKTVQDIATGSMESGLGSEEDKRWSKSFSLWGKGMDASWRRRRSEGSDCSSEKNVPAPVSSRGSLRNLFPGATVYLPTIGTRLLGDVEALNRPVKHRPKEIPLLPSPHSHHLGRATLVLDLEETLVHVTRIKKYSKQCDFFFSLKVKGKEERFYVKKRPGVDSFLRAVAQWYEVVVFSGSGYAYVEAIVNRLDPEGFISHRLYKEHCTLIGEYCVKDLSLLGRDLRRVIIMDNNEASYAYQPENAIPIPSWISRDDDCELAKRLPILEGSQFLPDVRNSHFELLTSH</sequence>
<evidence type="ECO:0000259" key="2">
    <source>
        <dbReference type="PROSITE" id="PS50969"/>
    </source>
</evidence>
<protein>
    <recommendedName>
        <fullName evidence="2">FCP1 homology domain-containing protein</fullName>
    </recommendedName>
</protein>
<dbReference type="Pfam" id="PF03031">
    <property type="entry name" value="NIF"/>
    <property type="match status" value="1"/>
</dbReference>
<dbReference type="Gene3D" id="3.40.50.1000">
    <property type="entry name" value="HAD superfamily/HAD-like"/>
    <property type="match status" value="1"/>
</dbReference>
<organism evidence="3">
    <name type="scientific">Compsopogon caeruleus</name>
    <dbReference type="NCBI Taxonomy" id="31354"/>
    <lineage>
        <taxon>Eukaryota</taxon>
        <taxon>Rhodophyta</taxon>
        <taxon>Compsopogonophyceae</taxon>
        <taxon>Compsopogonales</taxon>
        <taxon>Compsopogonaceae</taxon>
        <taxon>Compsopogon</taxon>
    </lineage>
</organism>
<dbReference type="CDD" id="cd07521">
    <property type="entry name" value="HAD_FCP1-like"/>
    <property type="match status" value="1"/>
</dbReference>
<dbReference type="PANTHER" id="PTHR12210">
    <property type="entry name" value="DULLARD PROTEIN PHOSPHATASE"/>
    <property type="match status" value="1"/>
</dbReference>
<dbReference type="SMART" id="SM00577">
    <property type="entry name" value="CPDc"/>
    <property type="match status" value="1"/>
</dbReference>
<dbReference type="NCBIfam" id="TIGR02251">
    <property type="entry name" value="HIF-SF_euk"/>
    <property type="match status" value="1"/>
</dbReference>
<reference evidence="3" key="1">
    <citation type="submission" date="2021-01" db="EMBL/GenBank/DDBJ databases">
        <authorList>
            <person name="Corre E."/>
            <person name="Pelletier E."/>
            <person name="Niang G."/>
            <person name="Scheremetjew M."/>
            <person name="Finn R."/>
            <person name="Kale V."/>
            <person name="Holt S."/>
            <person name="Cochrane G."/>
            <person name="Meng A."/>
            <person name="Brown T."/>
            <person name="Cohen L."/>
        </authorList>
    </citation>
    <scope>NUCLEOTIDE SEQUENCE</scope>
    <source>
        <strain evidence="3">SAG 36.94</strain>
    </source>
</reference>
<dbReference type="InterPro" id="IPR036412">
    <property type="entry name" value="HAD-like_sf"/>
</dbReference>